<dbReference type="Gene3D" id="2.30.40.10">
    <property type="entry name" value="Urease, subunit C, domain 1"/>
    <property type="match status" value="1"/>
</dbReference>
<feature type="non-terminal residue" evidence="3">
    <location>
        <position position="268"/>
    </location>
</feature>
<dbReference type="PANTHER" id="PTHR11113">
    <property type="entry name" value="N-ACETYLGLUCOSAMINE-6-PHOSPHATE DEACETYLASE"/>
    <property type="match status" value="1"/>
</dbReference>
<evidence type="ECO:0000313" key="3">
    <source>
        <dbReference type="EMBL" id="GAH27453.1"/>
    </source>
</evidence>
<name>X1G380_9ZZZZ</name>
<feature type="domain" description="Amidohydrolase-related" evidence="2">
    <location>
        <begin position="88"/>
        <end position="263"/>
    </location>
</feature>
<dbReference type="SUPFAM" id="SSF51556">
    <property type="entry name" value="Metallo-dependent hydrolases"/>
    <property type="match status" value="1"/>
</dbReference>
<dbReference type="InterPro" id="IPR032466">
    <property type="entry name" value="Metal_Hydrolase"/>
</dbReference>
<sequence>MMFLDKTENGSLKIAPVMKLIRPTNRNCWKLNFNDMKLALSGGKIITPFEIIQEGVILIEKSIIKSAGKLDEISIPKDFEIIDVKGKIVCPGFIDIHCHGGNGISFNVDLPEKFLNYSQWVSSIGVTSFLMTIVPTTFEETIKKLKDIIKIFKFSNYIAEPLGIHLEGPFLNPKKHGAIDSEWIRNPDLNEMSSYISASNNKVKMVTIASELEGSEEVVNFLKENNIIISLGHTDATYNQTVKAFKNGYNHINHCFNAMRGFHYKEPG</sequence>
<organism evidence="3">
    <name type="scientific">marine sediment metagenome</name>
    <dbReference type="NCBI Taxonomy" id="412755"/>
    <lineage>
        <taxon>unclassified sequences</taxon>
        <taxon>metagenomes</taxon>
        <taxon>ecological metagenomes</taxon>
    </lineage>
</organism>
<dbReference type="PANTHER" id="PTHR11113:SF14">
    <property type="entry name" value="N-ACETYLGLUCOSAMINE-6-PHOSPHATE DEACETYLASE"/>
    <property type="match status" value="1"/>
</dbReference>
<protein>
    <recommendedName>
        <fullName evidence="2">Amidohydrolase-related domain-containing protein</fullName>
    </recommendedName>
</protein>
<dbReference type="SUPFAM" id="SSF51338">
    <property type="entry name" value="Composite domain of metallo-dependent hydrolases"/>
    <property type="match status" value="1"/>
</dbReference>
<evidence type="ECO:0000259" key="2">
    <source>
        <dbReference type="Pfam" id="PF01979"/>
    </source>
</evidence>
<dbReference type="GO" id="GO:0008448">
    <property type="term" value="F:N-acetylglucosamine-6-phosphate deacetylase activity"/>
    <property type="evidence" value="ECO:0007669"/>
    <property type="project" value="TreeGrafter"/>
</dbReference>
<dbReference type="GO" id="GO:0006046">
    <property type="term" value="P:N-acetylglucosamine catabolic process"/>
    <property type="evidence" value="ECO:0007669"/>
    <property type="project" value="TreeGrafter"/>
</dbReference>
<keyword evidence="1" id="KW-0378">Hydrolase</keyword>
<dbReference type="EMBL" id="BARU01002379">
    <property type="protein sequence ID" value="GAH27453.1"/>
    <property type="molecule type" value="Genomic_DNA"/>
</dbReference>
<proteinExistence type="predicted"/>
<comment type="caution">
    <text evidence="3">The sequence shown here is derived from an EMBL/GenBank/DDBJ whole genome shotgun (WGS) entry which is preliminary data.</text>
</comment>
<dbReference type="InterPro" id="IPR006680">
    <property type="entry name" value="Amidohydro-rel"/>
</dbReference>
<reference evidence="3" key="1">
    <citation type="journal article" date="2014" name="Front. Microbiol.">
        <title>High frequency of phylogenetically diverse reductive dehalogenase-homologous genes in deep subseafloor sedimentary metagenomes.</title>
        <authorList>
            <person name="Kawai M."/>
            <person name="Futagami T."/>
            <person name="Toyoda A."/>
            <person name="Takaki Y."/>
            <person name="Nishi S."/>
            <person name="Hori S."/>
            <person name="Arai W."/>
            <person name="Tsubouchi T."/>
            <person name="Morono Y."/>
            <person name="Uchiyama I."/>
            <person name="Ito T."/>
            <person name="Fujiyama A."/>
            <person name="Inagaki F."/>
            <person name="Takami H."/>
        </authorList>
    </citation>
    <scope>NUCLEOTIDE SEQUENCE</scope>
    <source>
        <strain evidence="3">Expedition CK06-06</strain>
    </source>
</reference>
<dbReference type="Pfam" id="PF01979">
    <property type="entry name" value="Amidohydro_1"/>
    <property type="match status" value="1"/>
</dbReference>
<evidence type="ECO:0000256" key="1">
    <source>
        <dbReference type="ARBA" id="ARBA00022801"/>
    </source>
</evidence>
<dbReference type="Gene3D" id="3.20.20.140">
    <property type="entry name" value="Metal-dependent hydrolases"/>
    <property type="match status" value="1"/>
</dbReference>
<dbReference type="InterPro" id="IPR011059">
    <property type="entry name" value="Metal-dep_hydrolase_composite"/>
</dbReference>
<gene>
    <name evidence="3" type="ORF">S03H2_05641</name>
</gene>
<dbReference type="AlphaFoldDB" id="X1G380"/>
<accession>X1G380</accession>